<dbReference type="AlphaFoldDB" id="A0A418KLE0"/>
<sequence length="62" mass="6792">MNPSEPDWGEPGADLDAIGLATEFAAYARRKGVSPEGREQALAAWLDEMIAELETDIDESRE</sequence>
<evidence type="ECO:0000313" key="2">
    <source>
        <dbReference type="Proteomes" id="UP000284057"/>
    </source>
</evidence>
<dbReference type="EMBL" id="QUAL01000189">
    <property type="protein sequence ID" value="RIQ18339.1"/>
    <property type="molecule type" value="Genomic_DNA"/>
</dbReference>
<comment type="caution">
    <text evidence="1">The sequence shown here is derived from an EMBL/GenBank/DDBJ whole genome shotgun (WGS) entry which is preliminary data.</text>
</comment>
<proteinExistence type="predicted"/>
<evidence type="ECO:0000313" key="1">
    <source>
        <dbReference type="EMBL" id="RIQ18339.1"/>
    </source>
</evidence>
<name>A0A418KLE0_9ACTN</name>
<dbReference type="RefSeq" id="WP_119661889.1">
    <property type="nucleotide sequence ID" value="NZ_QUAL01000189.1"/>
</dbReference>
<reference evidence="1 2" key="1">
    <citation type="submission" date="2018-09" db="EMBL/GenBank/DDBJ databases">
        <title>Isolation, diversity and antifungal activity of actinobacteria from wheat.</title>
        <authorList>
            <person name="Han C."/>
        </authorList>
    </citation>
    <scope>NUCLEOTIDE SEQUENCE [LARGE SCALE GENOMIC DNA]</scope>
    <source>
        <strain evidence="1 2">NEAU-YY265</strain>
    </source>
</reference>
<gene>
    <name evidence="1" type="ORF">DY240_21495</name>
</gene>
<accession>A0A418KLE0</accession>
<keyword evidence="2" id="KW-1185">Reference proteome</keyword>
<protein>
    <submittedName>
        <fullName evidence="1">Uncharacterized protein</fullName>
    </submittedName>
</protein>
<dbReference type="OrthoDB" id="5194917at2"/>
<organism evidence="1 2">
    <name type="scientific">Jiangella rhizosphaerae</name>
    <dbReference type="NCBI Taxonomy" id="2293569"/>
    <lineage>
        <taxon>Bacteria</taxon>
        <taxon>Bacillati</taxon>
        <taxon>Actinomycetota</taxon>
        <taxon>Actinomycetes</taxon>
        <taxon>Jiangellales</taxon>
        <taxon>Jiangellaceae</taxon>
        <taxon>Jiangella</taxon>
    </lineage>
</organism>
<dbReference type="Proteomes" id="UP000284057">
    <property type="component" value="Unassembled WGS sequence"/>
</dbReference>